<dbReference type="GO" id="GO:0005886">
    <property type="term" value="C:plasma membrane"/>
    <property type="evidence" value="ECO:0007669"/>
    <property type="project" value="UniProtKB-SubCell"/>
</dbReference>
<feature type="transmembrane region" description="Helical" evidence="6">
    <location>
        <begin position="115"/>
        <end position="134"/>
    </location>
</feature>
<evidence type="ECO:0000313" key="7">
    <source>
        <dbReference type="EMBL" id="MBI1625868.1"/>
    </source>
</evidence>
<evidence type="ECO:0000256" key="5">
    <source>
        <dbReference type="ARBA" id="ARBA00023136"/>
    </source>
</evidence>
<keyword evidence="8" id="KW-1185">Reference proteome</keyword>
<evidence type="ECO:0000256" key="4">
    <source>
        <dbReference type="ARBA" id="ARBA00022989"/>
    </source>
</evidence>
<comment type="caution">
    <text evidence="7">The sequence shown here is derived from an EMBL/GenBank/DDBJ whole genome shotgun (WGS) entry which is preliminary data.</text>
</comment>
<sequence length="215" mass="23441">MLAANFSSSWLAGFTVLASLIISIGAQNLYVLRQAVQGEHVRACVAWCVTSDVLLVVLGVAGMSQMLQSYPELSRYLTLGGAAFLLLYGLFALWRMYAAPDVNLQSPSGKAESRSLRNVLAVLVALTLLNPHVYLDTVLLAGSIGARQEGVDRWSYVLGAACASLSWFVLLAFAGRRMKHLFEHPRAWRIMDGVTALMMLSLAWWVAGSAMTMEV</sequence>
<organism evidence="7 8">
    <name type="scientific">Comamonas suwonensis</name>
    <dbReference type="NCBI Taxonomy" id="2606214"/>
    <lineage>
        <taxon>Bacteria</taxon>
        <taxon>Pseudomonadati</taxon>
        <taxon>Pseudomonadota</taxon>
        <taxon>Betaproteobacteria</taxon>
        <taxon>Burkholderiales</taxon>
        <taxon>Comamonadaceae</taxon>
        <taxon>Comamonas</taxon>
    </lineage>
</organism>
<feature type="transmembrane region" description="Helical" evidence="6">
    <location>
        <begin position="44"/>
        <end position="64"/>
    </location>
</feature>
<dbReference type="GO" id="GO:0015171">
    <property type="term" value="F:amino acid transmembrane transporter activity"/>
    <property type="evidence" value="ECO:0007669"/>
    <property type="project" value="TreeGrafter"/>
</dbReference>
<comment type="subcellular location">
    <subcellularLocation>
        <location evidence="1">Cell membrane</location>
        <topology evidence="1">Multi-pass membrane protein</topology>
    </subcellularLocation>
</comment>
<keyword evidence="5 6" id="KW-0472">Membrane</keyword>
<keyword evidence="4 6" id="KW-1133">Transmembrane helix</keyword>
<evidence type="ECO:0000313" key="8">
    <source>
        <dbReference type="Proteomes" id="UP000530032"/>
    </source>
</evidence>
<evidence type="ECO:0000256" key="3">
    <source>
        <dbReference type="ARBA" id="ARBA00022692"/>
    </source>
</evidence>
<dbReference type="RefSeq" id="WP_198461015.1">
    <property type="nucleotide sequence ID" value="NZ_JABBCQ020000013.1"/>
</dbReference>
<name>A0A843BFD8_9BURK</name>
<gene>
    <name evidence="7" type="ORF">HF327_015315</name>
</gene>
<keyword evidence="2" id="KW-1003">Cell membrane</keyword>
<protein>
    <submittedName>
        <fullName evidence="7">LysE family transporter</fullName>
    </submittedName>
</protein>
<reference evidence="7" key="1">
    <citation type="submission" date="2020-12" db="EMBL/GenBank/DDBJ databases">
        <title>Comamonas sp. nov., isolated from stream water.</title>
        <authorList>
            <person name="Park K.-H."/>
        </authorList>
    </citation>
    <scope>NUCLEOTIDE SEQUENCE</scope>
    <source>
        <strain evidence="7">EJ-4</strain>
    </source>
</reference>
<proteinExistence type="predicted"/>
<dbReference type="AlphaFoldDB" id="A0A843BFD8"/>
<evidence type="ECO:0000256" key="2">
    <source>
        <dbReference type="ARBA" id="ARBA00022475"/>
    </source>
</evidence>
<evidence type="ECO:0000256" key="6">
    <source>
        <dbReference type="SAM" id="Phobius"/>
    </source>
</evidence>
<feature type="transmembrane region" description="Helical" evidence="6">
    <location>
        <begin position="12"/>
        <end position="32"/>
    </location>
</feature>
<dbReference type="PANTHER" id="PTHR30086">
    <property type="entry name" value="ARGININE EXPORTER PROTEIN ARGO"/>
    <property type="match status" value="1"/>
</dbReference>
<feature type="transmembrane region" description="Helical" evidence="6">
    <location>
        <begin position="76"/>
        <end position="94"/>
    </location>
</feature>
<dbReference type="Proteomes" id="UP000530032">
    <property type="component" value="Unassembled WGS sequence"/>
</dbReference>
<accession>A0A843BFD8</accession>
<keyword evidence="3 6" id="KW-0812">Transmembrane</keyword>
<evidence type="ECO:0000256" key="1">
    <source>
        <dbReference type="ARBA" id="ARBA00004651"/>
    </source>
</evidence>
<dbReference type="Pfam" id="PF01810">
    <property type="entry name" value="LysE"/>
    <property type="match status" value="1"/>
</dbReference>
<feature type="transmembrane region" description="Helical" evidence="6">
    <location>
        <begin position="154"/>
        <end position="175"/>
    </location>
</feature>
<dbReference type="PANTHER" id="PTHR30086:SF20">
    <property type="entry name" value="ARGININE EXPORTER PROTEIN ARGO-RELATED"/>
    <property type="match status" value="1"/>
</dbReference>
<feature type="transmembrane region" description="Helical" evidence="6">
    <location>
        <begin position="187"/>
        <end position="207"/>
    </location>
</feature>
<dbReference type="InterPro" id="IPR001123">
    <property type="entry name" value="LeuE-type"/>
</dbReference>
<dbReference type="EMBL" id="JABBCQ020000013">
    <property type="protein sequence ID" value="MBI1625868.1"/>
    <property type="molecule type" value="Genomic_DNA"/>
</dbReference>